<evidence type="ECO:0000313" key="3">
    <source>
        <dbReference type="Proteomes" id="UP000596092"/>
    </source>
</evidence>
<dbReference type="EMBL" id="CP054140">
    <property type="protein sequence ID" value="QQG66460.1"/>
    <property type="molecule type" value="Genomic_DNA"/>
</dbReference>
<dbReference type="Proteomes" id="UP000596092">
    <property type="component" value="Chromosome"/>
</dbReference>
<name>A0A7T5VEI4_9BACT</name>
<organism evidence="2 3">
    <name type="scientific">Desulfobulbus oligotrophicus</name>
    <dbReference type="NCBI Taxonomy" id="1909699"/>
    <lineage>
        <taxon>Bacteria</taxon>
        <taxon>Pseudomonadati</taxon>
        <taxon>Thermodesulfobacteriota</taxon>
        <taxon>Desulfobulbia</taxon>
        <taxon>Desulfobulbales</taxon>
        <taxon>Desulfobulbaceae</taxon>
        <taxon>Desulfobulbus</taxon>
    </lineage>
</organism>
<dbReference type="AlphaFoldDB" id="A0A7T5VEI4"/>
<feature type="domain" description="Smr" evidence="1">
    <location>
        <begin position="19"/>
        <end position="94"/>
    </location>
</feature>
<dbReference type="SMART" id="SM00463">
    <property type="entry name" value="SMR"/>
    <property type="match status" value="1"/>
</dbReference>
<dbReference type="SUPFAM" id="SSF160443">
    <property type="entry name" value="SMR domain-like"/>
    <property type="match status" value="1"/>
</dbReference>
<dbReference type="InterPro" id="IPR002625">
    <property type="entry name" value="Smr_dom"/>
</dbReference>
<proteinExistence type="predicted"/>
<keyword evidence="3" id="KW-1185">Reference proteome</keyword>
<sequence length="97" mass="10887">MDTNPDDLEPIELPIDGTLDLHTFRPQDLGTLIPDYLQECRDRGITEVRIVHGKGTGALRRSVHAILARLDCIQHYRLADETAGSWGATLVVLRKKQ</sequence>
<dbReference type="PROSITE" id="PS50828">
    <property type="entry name" value="SMR"/>
    <property type="match status" value="1"/>
</dbReference>
<evidence type="ECO:0000313" key="2">
    <source>
        <dbReference type="EMBL" id="QQG66460.1"/>
    </source>
</evidence>
<dbReference type="KEGG" id="dog:HP555_11575"/>
<gene>
    <name evidence="2" type="ORF">HP555_11575</name>
</gene>
<dbReference type="Gene3D" id="3.30.1370.110">
    <property type="match status" value="1"/>
</dbReference>
<dbReference type="RefSeq" id="WP_199262662.1">
    <property type="nucleotide sequence ID" value="NZ_CP054140.1"/>
</dbReference>
<evidence type="ECO:0000259" key="1">
    <source>
        <dbReference type="PROSITE" id="PS50828"/>
    </source>
</evidence>
<reference evidence="2 3" key="1">
    <citation type="submission" date="2020-05" db="EMBL/GenBank/DDBJ databases">
        <title>Complete genome of Desulfobulbus oligotrophicus.</title>
        <authorList>
            <person name="Podar M."/>
        </authorList>
    </citation>
    <scope>NUCLEOTIDE SEQUENCE [LARGE SCALE GENOMIC DNA]</scope>
    <source>
        <strain evidence="2 3">Prop6</strain>
    </source>
</reference>
<dbReference type="Pfam" id="PF01713">
    <property type="entry name" value="Smr"/>
    <property type="match status" value="1"/>
</dbReference>
<dbReference type="InterPro" id="IPR036063">
    <property type="entry name" value="Smr_dom_sf"/>
</dbReference>
<accession>A0A7T5VEI4</accession>
<protein>
    <submittedName>
        <fullName evidence="2">Smr/MutS family protein</fullName>
    </submittedName>
</protein>